<organism evidence="1 2">
    <name type="scientific">Streptomyces axinellae</name>
    <dbReference type="NCBI Taxonomy" id="552788"/>
    <lineage>
        <taxon>Bacteria</taxon>
        <taxon>Bacillati</taxon>
        <taxon>Actinomycetota</taxon>
        <taxon>Actinomycetes</taxon>
        <taxon>Kitasatosporales</taxon>
        <taxon>Streptomycetaceae</taxon>
        <taxon>Streptomyces</taxon>
    </lineage>
</organism>
<accession>A0ABP6CGV3</accession>
<sequence length="76" mass="8239">MAAPQGFTYERRGDGSVIICHHGSLSIVLRAERAEHFLTEVTAAGGTVAAQLVMSRWSGDYQPASEPPSRKNVRGR</sequence>
<keyword evidence="2" id="KW-1185">Reference proteome</keyword>
<protein>
    <submittedName>
        <fullName evidence="1">Uncharacterized protein</fullName>
    </submittedName>
</protein>
<comment type="caution">
    <text evidence="1">The sequence shown here is derived from an EMBL/GenBank/DDBJ whole genome shotgun (WGS) entry which is preliminary data.</text>
</comment>
<proteinExistence type="predicted"/>
<gene>
    <name evidence="1" type="ORF">GCM10009863_31230</name>
</gene>
<name>A0ABP6CGV3_9ACTN</name>
<evidence type="ECO:0000313" key="2">
    <source>
        <dbReference type="Proteomes" id="UP001501447"/>
    </source>
</evidence>
<evidence type="ECO:0000313" key="1">
    <source>
        <dbReference type="EMBL" id="GAA2615244.1"/>
    </source>
</evidence>
<reference evidence="2" key="1">
    <citation type="journal article" date="2019" name="Int. J. Syst. Evol. Microbiol.">
        <title>The Global Catalogue of Microorganisms (GCM) 10K type strain sequencing project: providing services to taxonomists for standard genome sequencing and annotation.</title>
        <authorList>
            <consortium name="The Broad Institute Genomics Platform"/>
            <consortium name="The Broad Institute Genome Sequencing Center for Infectious Disease"/>
            <person name="Wu L."/>
            <person name="Ma J."/>
        </authorList>
    </citation>
    <scope>NUCLEOTIDE SEQUENCE [LARGE SCALE GENOMIC DNA]</scope>
    <source>
        <strain evidence="2">JCM 16373</strain>
    </source>
</reference>
<dbReference type="RefSeq" id="WP_344566317.1">
    <property type="nucleotide sequence ID" value="NZ_BAAARJ010000009.1"/>
</dbReference>
<dbReference type="Proteomes" id="UP001501447">
    <property type="component" value="Unassembled WGS sequence"/>
</dbReference>
<dbReference type="EMBL" id="BAAARJ010000009">
    <property type="protein sequence ID" value="GAA2615244.1"/>
    <property type="molecule type" value="Genomic_DNA"/>
</dbReference>